<evidence type="ECO:0000256" key="8">
    <source>
        <dbReference type="SAM" id="SignalP"/>
    </source>
</evidence>
<dbReference type="InterPro" id="IPR052282">
    <property type="entry name" value="Starch-active_LPMO"/>
</dbReference>
<accession>A0A0P1ADF6</accession>
<keyword evidence="3" id="KW-0186">Copper</keyword>
<dbReference type="PANTHER" id="PTHR36575:SF2">
    <property type="entry name" value="CHITIN-BINDING TYPE-4 DOMAIN-CONTAINING PROTEIN-RELATED"/>
    <property type="match status" value="1"/>
</dbReference>
<dbReference type="RefSeq" id="XP_024574856.1">
    <property type="nucleotide sequence ID" value="XM_024723929.1"/>
</dbReference>
<feature type="region of interest" description="Disordered" evidence="7">
    <location>
        <begin position="194"/>
        <end position="237"/>
    </location>
</feature>
<dbReference type="GeneID" id="36403614"/>
<sequence>MSSSFIASLATAALLFQNVEGHGQMTYPVAREMSPEYHTASGALVNINLSEMQIAPLELLSQNKQADFPPAPWFNLMNGCRGTVYEEGSKFTTLSPGKEFEVKWTIQAPHPGTLKLSILKPSTDAKGVITYESYKLLSEISPFAESGGDGSTSVTMPSDVQCSAPGDCVFQFNWHSDIAKQTYVTCADIVVSGSGASTSTSPSSAKTPTSATPAKSPTAPAASPTPASPATSPTPATHPSDLLDFHYIFFFL</sequence>
<dbReference type="InterPro" id="IPR004302">
    <property type="entry name" value="Cellulose/chitin-bd_N"/>
</dbReference>
<keyword evidence="5" id="KW-0325">Glycoprotein</keyword>
<dbReference type="OrthoDB" id="120613at2759"/>
<dbReference type="OMA" id="FWATPDF"/>
<keyword evidence="8" id="KW-0732">Signal</keyword>
<keyword evidence="2" id="KW-0479">Metal-binding</keyword>
<evidence type="ECO:0000256" key="3">
    <source>
        <dbReference type="ARBA" id="ARBA00023008"/>
    </source>
</evidence>
<comment type="similarity">
    <text evidence="6">Belongs to the polysaccharide monooxygenase AA13 family.</text>
</comment>
<dbReference type="AlphaFoldDB" id="A0A0P1ADF6"/>
<dbReference type="Pfam" id="PF03067">
    <property type="entry name" value="LPMO_10"/>
    <property type="match status" value="1"/>
</dbReference>
<evidence type="ECO:0000313" key="11">
    <source>
        <dbReference type="Proteomes" id="UP000054928"/>
    </source>
</evidence>
<evidence type="ECO:0000256" key="4">
    <source>
        <dbReference type="ARBA" id="ARBA00023157"/>
    </source>
</evidence>
<dbReference type="STRING" id="4781.A0A0P1ADF6"/>
<dbReference type="Gene3D" id="2.70.50.70">
    <property type="match status" value="1"/>
</dbReference>
<comment type="cofactor">
    <cofactor evidence="1">
        <name>Cu(2+)</name>
        <dbReference type="ChEBI" id="CHEBI:29036"/>
    </cofactor>
</comment>
<evidence type="ECO:0000256" key="6">
    <source>
        <dbReference type="ARBA" id="ARBA00034311"/>
    </source>
</evidence>
<feature type="chain" id="PRO_5006058588" description="Chitin-binding type-4 domain-containing protein" evidence="8">
    <location>
        <begin position="22"/>
        <end position="252"/>
    </location>
</feature>
<keyword evidence="11" id="KW-1185">Reference proteome</keyword>
<organism evidence="10 11">
    <name type="scientific">Plasmopara halstedii</name>
    <name type="common">Downy mildew of sunflower</name>
    <dbReference type="NCBI Taxonomy" id="4781"/>
    <lineage>
        <taxon>Eukaryota</taxon>
        <taxon>Sar</taxon>
        <taxon>Stramenopiles</taxon>
        <taxon>Oomycota</taxon>
        <taxon>Peronosporomycetes</taxon>
        <taxon>Peronosporales</taxon>
        <taxon>Peronosporaceae</taxon>
        <taxon>Plasmopara</taxon>
    </lineage>
</organism>
<evidence type="ECO:0000313" key="10">
    <source>
        <dbReference type="EMBL" id="CEG38487.1"/>
    </source>
</evidence>
<keyword evidence="4" id="KW-1015">Disulfide bond</keyword>
<name>A0A0P1ADF6_PLAHL</name>
<dbReference type="EMBL" id="CCYD01000322">
    <property type="protein sequence ID" value="CEG38487.1"/>
    <property type="molecule type" value="Genomic_DNA"/>
</dbReference>
<reference evidence="11" key="1">
    <citation type="submission" date="2014-09" db="EMBL/GenBank/DDBJ databases">
        <authorList>
            <person name="Sharma Rahul"/>
            <person name="Thines Marco"/>
        </authorList>
    </citation>
    <scope>NUCLEOTIDE SEQUENCE [LARGE SCALE GENOMIC DNA]</scope>
</reference>
<dbReference type="GO" id="GO:0046872">
    <property type="term" value="F:metal ion binding"/>
    <property type="evidence" value="ECO:0007669"/>
    <property type="project" value="UniProtKB-KW"/>
</dbReference>
<evidence type="ECO:0000259" key="9">
    <source>
        <dbReference type="Pfam" id="PF03067"/>
    </source>
</evidence>
<feature type="domain" description="Chitin-binding type-4" evidence="9">
    <location>
        <begin position="22"/>
        <end position="189"/>
    </location>
</feature>
<evidence type="ECO:0000256" key="1">
    <source>
        <dbReference type="ARBA" id="ARBA00001973"/>
    </source>
</evidence>
<evidence type="ECO:0000256" key="2">
    <source>
        <dbReference type="ARBA" id="ARBA00022723"/>
    </source>
</evidence>
<dbReference type="PANTHER" id="PTHR36575">
    <property type="entry name" value="BINDING PROTEIN, PUTATIVE (AFU_ORTHOLOGUE AFUA_1G14430)-RELATED"/>
    <property type="match status" value="1"/>
</dbReference>
<feature type="compositionally biased region" description="Low complexity" evidence="7">
    <location>
        <begin position="196"/>
        <end position="237"/>
    </location>
</feature>
<protein>
    <recommendedName>
        <fullName evidence="9">Chitin-binding type-4 domain-containing protein</fullName>
    </recommendedName>
</protein>
<proteinExistence type="inferred from homology"/>
<feature type="signal peptide" evidence="8">
    <location>
        <begin position="1"/>
        <end position="21"/>
    </location>
</feature>
<dbReference type="Proteomes" id="UP000054928">
    <property type="component" value="Unassembled WGS sequence"/>
</dbReference>
<evidence type="ECO:0000256" key="7">
    <source>
        <dbReference type="SAM" id="MobiDB-lite"/>
    </source>
</evidence>
<evidence type="ECO:0000256" key="5">
    <source>
        <dbReference type="ARBA" id="ARBA00023180"/>
    </source>
</evidence>